<sequence length="309" mass="34765">METKPDRSKQVNMFKPRRGKLSHGNANYLQRFDAMACEAARAVITSYSTSFSLATRLLRGRIRTDVSNLYAMVRIADEIVDGTAKAAGDDREQAASLLNEYERAVLAAPQLRFHTDPILHAYAMTARRCTFDPEHIKAFFASMRRDLRQNTYDAEEFEEYVYGSAEVIGLLCVSIFVAGDKLTPEKRRRLDEGARRLGAAFQKVNFLRDIAEDTSQLGRTYFPGLRGRSLDDATKADIVQDIREDLGCAYQVIPELPVDARWGVQAAADLFTELTDRIDALPASEVLTSRVRVPRNKKLMILARAAAHR</sequence>
<dbReference type="SFLD" id="SFLDG01212">
    <property type="entry name" value="Phytoene_synthase_like"/>
    <property type="match status" value="1"/>
</dbReference>
<organism evidence="3 4">
    <name type="scientific">Corynebacterium vitaeruminis DSM 20294</name>
    <dbReference type="NCBI Taxonomy" id="1224164"/>
    <lineage>
        <taxon>Bacteria</taxon>
        <taxon>Bacillati</taxon>
        <taxon>Actinomycetota</taxon>
        <taxon>Actinomycetes</taxon>
        <taxon>Mycobacteriales</taxon>
        <taxon>Corynebacteriaceae</taxon>
        <taxon>Corynebacterium</taxon>
    </lineage>
</organism>
<dbReference type="Proteomes" id="UP000019222">
    <property type="component" value="Chromosome"/>
</dbReference>
<dbReference type="InterPro" id="IPR019845">
    <property type="entry name" value="Squalene/phytoene_synthase_CS"/>
</dbReference>
<dbReference type="EMBL" id="CP004353">
    <property type="protein sequence ID" value="AHI23764.1"/>
    <property type="molecule type" value="Genomic_DNA"/>
</dbReference>
<dbReference type="InterPro" id="IPR033904">
    <property type="entry name" value="Trans_IPPS_HH"/>
</dbReference>
<comment type="pathway">
    <text evidence="1">Carotenoid biosynthesis; phytoene biosynthesis.</text>
</comment>
<keyword evidence="4" id="KW-1185">Reference proteome</keyword>
<keyword evidence="2" id="KW-0808">Transferase</keyword>
<dbReference type="PATRIC" id="fig|1224164.3.peg.2408"/>
<dbReference type="PANTHER" id="PTHR31480">
    <property type="entry name" value="BIFUNCTIONAL LYCOPENE CYCLASE/PHYTOENE SYNTHASE"/>
    <property type="match status" value="1"/>
</dbReference>
<dbReference type="GO" id="GO:0004311">
    <property type="term" value="F:geranylgeranyl diphosphate synthase activity"/>
    <property type="evidence" value="ECO:0007669"/>
    <property type="project" value="InterPro"/>
</dbReference>
<dbReference type="GO" id="GO:0016117">
    <property type="term" value="P:carotenoid biosynthetic process"/>
    <property type="evidence" value="ECO:0007669"/>
    <property type="project" value="UniProtKB-ARBA"/>
</dbReference>
<dbReference type="SFLD" id="SFLDG01018">
    <property type="entry name" value="Squalene/Phytoene_Synthase_Lik"/>
    <property type="match status" value="1"/>
</dbReference>
<dbReference type="eggNOG" id="COG1562">
    <property type="taxonomic scope" value="Bacteria"/>
</dbReference>
<reference evidence="3 4" key="1">
    <citation type="submission" date="2013-02" db="EMBL/GenBank/DDBJ databases">
        <title>The complete genome sequence of Corynebacterium vitaeruminis DSM 20294.</title>
        <authorList>
            <person name="Ruckert C."/>
            <person name="Albersmeier A."/>
            <person name="Kalinowski J."/>
        </authorList>
    </citation>
    <scope>NUCLEOTIDE SEQUENCE [LARGE SCALE GENOMIC DNA]</scope>
    <source>
        <strain evidence="4">ATCC 10234</strain>
    </source>
</reference>
<dbReference type="CDD" id="cd00683">
    <property type="entry name" value="Trans_IPPS_HH"/>
    <property type="match status" value="1"/>
</dbReference>
<dbReference type="GO" id="GO:0051996">
    <property type="term" value="F:squalene synthase [NAD(P)H] activity"/>
    <property type="evidence" value="ECO:0007669"/>
    <property type="project" value="InterPro"/>
</dbReference>
<gene>
    <name evidence="3" type="ORF">B843_11940</name>
</gene>
<dbReference type="Gene3D" id="1.10.600.10">
    <property type="entry name" value="Farnesyl Diphosphate Synthase"/>
    <property type="match status" value="1"/>
</dbReference>
<dbReference type="InterPro" id="IPR002060">
    <property type="entry name" value="Squ/phyt_synthse"/>
</dbReference>
<accession>W5Y4C8</accession>
<proteinExistence type="predicted"/>
<dbReference type="InterPro" id="IPR044843">
    <property type="entry name" value="Trans_IPPS_bact-type"/>
</dbReference>
<evidence type="ECO:0000313" key="3">
    <source>
        <dbReference type="EMBL" id="AHI23764.1"/>
    </source>
</evidence>
<evidence type="ECO:0000256" key="1">
    <source>
        <dbReference type="ARBA" id="ARBA00004684"/>
    </source>
</evidence>
<dbReference type="STRING" id="1224164.B843_11940"/>
<dbReference type="KEGG" id="cvt:B843_11940"/>
<evidence type="ECO:0000313" key="4">
    <source>
        <dbReference type="Proteomes" id="UP000019222"/>
    </source>
</evidence>
<dbReference type="SFLD" id="SFLDS00005">
    <property type="entry name" value="Isoprenoid_Synthase_Type_I"/>
    <property type="match status" value="1"/>
</dbReference>
<dbReference type="UniPathway" id="UPA00799"/>
<dbReference type="AlphaFoldDB" id="W5Y4C8"/>
<name>W5Y4C8_9CORY</name>
<dbReference type="HOGENOM" id="CLU_037269_3_0_11"/>
<dbReference type="InterPro" id="IPR008949">
    <property type="entry name" value="Isoprenoid_synthase_dom_sf"/>
</dbReference>
<dbReference type="PROSITE" id="PS01045">
    <property type="entry name" value="SQUALEN_PHYTOEN_SYN_2"/>
    <property type="match status" value="1"/>
</dbReference>
<evidence type="ECO:0000256" key="2">
    <source>
        <dbReference type="ARBA" id="ARBA00022679"/>
    </source>
</evidence>
<dbReference type="SUPFAM" id="SSF48576">
    <property type="entry name" value="Terpenoid synthases"/>
    <property type="match status" value="1"/>
</dbReference>
<dbReference type="Pfam" id="PF00494">
    <property type="entry name" value="SQS_PSY"/>
    <property type="match status" value="1"/>
</dbReference>
<protein>
    <submittedName>
        <fullName evidence="3">Putative phytoene synthase</fullName>
    </submittedName>
</protein>